<dbReference type="AlphaFoldDB" id="A0A540NC79"/>
<gene>
    <name evidence="1" type="ORF">C1H46_005738</name>
</gene>
<sequence>MRILKGNVEREYSNKRKMIVPGLVGHAHILDRDKWVFVSYDCVVLSFAYFLSNQTEHLGFVADPIS</sequence>
<dbReference type="EMBL" id="VIEB01000068">
    <property type="protein sequence ID" value="TQE08646.1"/>
    <property type="molecule type" value="Genomic_DNA"/>
</dbReference>
<evidence type="ECO:0000313" key="1">
    <source>
        <dbReference type="EMBL" id="TQE08646.1"/>
    </source>
</evidence>
<keyword evidence="2" id="KW-1185">Reference proteome</keyword>
<reference evidence="1 2" key="1">
    <citation type="journal article" date="2019" name="G3 (Bethesda)">
        <title>Sequencing of a Wild Apple (Malus baccata) Genome Unravels the Differences Between Cultivated and Wild Apple Species Regarding Disease Resistance and Cold Tolerance.</title>
        <authorList>
            <person name="Chen X."/>
        </authorList>
    </citation>
    <scope>NUCLEOTIDE SEQUENCE [LARGE SCALE GENOMIC DNA]</scope>
    <source>
        <strain evidence="2">cv. Shandingzi</strain>
        <tissue evidence="1">Leaves</tissue>
    </source>
</reference>
<name>A0A540NC79_MALBA</name>
<proteinExistence type="predicted"/>
<evidence type="ECO:0000313" key="2">
    <source>
        <dbReference type="Proteomes" id="UP000315295"/>
    </source>
</evidence>
<accession>A0A540NC79</accession>
<comment type="caution">
    <text evidence="1">The sequence shown here is derived from an EMBL/GenBank/DDBJ whole genome shotgun (WGS) entry which is preliminary data.</text>
</comment>
<dbReference type="Proteomes" id="UP000315295">
    <property type="component" value="Unassembled WGS sequence"/>
</dbReference>
<protein>
    <submittedName>
        <fullName evidence="1">Uncharacterized protein</fullName>
    </submittedName>
</protein>
<organism evidence="1 2">
    <name type="scientific">Malus baccata</name>
    <name type="common">Siberian crab apple</name>
    <name type="synonym">Pyrus baccata</name>
    <dbReference type="NCBI Taxonomy" id="106549"/>
    <lineage>
        <taxon>Eukaryota</taxon>
        <taxon>Viridiplantae</taxon>
        <taxon>Streptophyta</taxon>
        <taxon>Embryophyta</taxon>
        <taxon>Tracheophyta</taxon>
        <taxon>Spermatophyta</taxon>
        <taxon>Magnoliopsida</taxon>
        <taxon>eudicotyledons</taxon>
        <taxon>Gunneridae</taxon>
        <taxon>Pentapetalae</taxon>
        <taxon>rosids</taxon>
        <taxon>fabids</taxon>
        <taxon>Rosales</taxon>
        <taxon>Rosaceae</taxon>
        <taxon>Amygdaloideae</taxon>
        <taxon>Maleae</taxon>
        <taxon>Malus</taxon>
    </lineage>
</organism>